<organism evidence="1">
    <name type="scientific">Kitasatospora sp. CMC57</name>
    <dbReference type="NCBI Taxonomy" id="3231513"/>
    <lineage>
        <taxon>Bacteria</taxon>
        <taxon>Bacillati</taxon>
        <taxon>Actinomycetota</taxon>
        <taxon>Actinomycetes</taxon>
        <taxon>Kitasatosporales</taxon>
        <taxon>Streptomycetaceae</taxon>
        <taxon>Kitasatospora</taxon>
    </lineage>
</organism>
<protein>
    <submittedName>
        <fullName evidence="1">Uncharacterized protein</fullName>
    </submittedName>
</protein>
<dbReference type="RefSeq" id="WP_407991107.1">
    <property type="nucleotide sequence ID" value="NZ_AP035881.2"/>
</dbReference>
<dbReference type="AlphaFoldDB" id="A0AB33K901"/>
<sequence length="73" mass="7710">MAQLSVPLIQGFDDQLLIPAVQVTALLRGLGEQMIGWTAENPALDPPTVGVLATVLQEVADQIDVECIDIGTP</sequence>
<dbReference type="EMBL" id="AP035881">
    <property type="protein sequence ID" value="BFP48937.1"/>
    <property type="molecule type" value="Genomic_DNA"/>
</dbReference>
<accession>A0AB33K901</accession>
<proteinExistence type="predicted"/>
<gene>
    <name evidence="1" type="ORF">KCMC57_53050</name>
</gene>
<evidence type="ECO:0000313" key="1">
    <source>
        <dbReference type="EMBL" id="BFP48937.1"/>
    </source>
</evidence>
<reference evidence="1" key="1">
    <citation type="submission" date="2024-07" db="EMBL/GenBank/DDBJ databases">
        <title>Complete genome sequences of cellulolytic bacteria, Kitasatospora sp. CMC57 and Streptomyces sp. CMC78, isolated from Japanese agricultural soil.</title>
        <authorList>
            <person name="Hashimoto T."/>
            <person name="Ito M."/>
            <person name="Iwamoto M."/>
            <person name="Fukahori D."/>
            <person name="Shoda T."/>
            <person name="Sakoda M."/>
            <person name="Morohoshi T."/>
            <person name="Mitsuboshi M."/>
            <person name="Nishizawa T."/>
        </authorList>
    </citation>
    <scope>NUCLEOTIDE SEQUENCE</scope>
    <source>
        <strain evidence="1">CMC57</strain>
    </source>
</reference>
<name>A0AB33K901_9ACTN</name>